<dbReference type="AlphaFoldDB" id="A0A026VUD6"/>
<evidence type="ECO:0000313" key="2">
    <source>
        <dbReference type="Proteomes" id="UP000053097"/>
    </source>
</evidence>
<dbReference type="OrthoDB" id="239865at2759"/>
<gene>
    <name evidence="1" type="ORF">X777_16251</name>
</gene>
<evidence type="ECO:0000313" key="1">
    <source>
        <dbReference type="EMBL" id="EZA47357.1"/>
    </source>
</evidence>
<organism evidence="1 2">
    <name type="scientific">Ooceraea biroi</name>
    <name type="common">Clonal raider ant</name>
    <name type="synonym">Cerapachys biroi</name>
    <dbReference type="NCBI Taxonomy" id="2015173"/>
    <lineage>
        <taxon>Eukaryota</taxon>
        <taxon>Metazoa</taxon>
        <taxon>Ecdysozoa</taxon>
        <taxon>Arthropoda</taxon>
        <taxon>Hexapoda</taxon>
        <taxon>Insecta</taxon>
        <taxon>Pterygota</taxon>
        <taxon>Neoptera</taxon>
        <taxon>Endopterygota</taxon>
        <taxon>Hymenoptera</taxon>
        <taxon>Apocrita</taxon>
        <taxon>Aculeata</taxon>
        <taxon>Formicoidea</taxon>
        <taxon>Formicidae</taxon>
        <taxon>Dorylinae</taxon>
        <taxon>Ooceraea</taxon>
    </lineage>
</organism>
<sequence>MIDDTTKEVPVMLAVQSEKEVNNTEPTNSEDIEPMSPPCIDYNWSAAPRLLCTATKEYESTSLYENFTKGCQ</sequence>
<accession>A0A026VUD6</accession>
<name>A0A026VUD6_OOCBI</name>
<dbReference type="STRING" id="2015173.A0A026VUD6"/>
<dbReference type="EMBL" id="KK107871">
    <property type="protein sequence ID" value="EZA47357.1"/>
    <property type="molecule type" value="Genomic_DNA"/>
</dbReference>
<reference evidence="1 2" key="1">
    <citation type="journal article" date="2014" name="Curr. Biol.">
        <title>The genome of the clonal raider ant Cerapachys biroi.</title>
        <authorList>
            <person name="Oxley P.R."/>
            <person name="Ji L."/>
            <person name="Fetter-Pruneda I."/>
            <person name="McKenzie S.K."/>
            <person name="Li C."/>
            <person name="Hu H."/>
            <person name="Zhang G."/>
            <person name="Kronauer D.J."/>
        </authorList>
    </citation>
    <scope>NUCLEOTIDE SEQUENCE [LARGE SCALE GENOMIC DNA]</scope>
</reference>
<protein>
    <submittedName>
        <fullName evidence="1">Uncharacterized protein</fullName>
    </submittedName>
</protein>
<keyword evidence="2" id="KW-1185">Reference proteome</keyword>
<proteinExistence type="predicted"/>
<dbReference type="Proteomes" id="UP000053097">
    <property type="component" value="Unassembled WGS sequence"/>
</dbReference>